<feature type="compositionally biased region" description="Low complexity" evidence="1">
    <location>
        <begin position="170"/>
        <end position="185"/>
    </location>
</feature>
<feature type="compositionally biased region" description="Polar residues" evidence="1">
    <location>
        <begin position="80"/>
        <end position="89"/>
    </location>
</feature>
<dbReference type="Proteomes" id="UP000887574">
    <property type="component" value="Unplaced"/>
</dbReference>
<reference evidence="3" key="1">
    <citation type="submission" date="2022-11" db="UniProtKB">
        <authorList>
            <consortium name="WormBaseParasite"/>
        </authorList>
    </citation>
    <scope>IDENTIFICATION</scope>
</reference>
<evidence type="ECO:0000256" key="1">
    <source>
        <dbReference type="SAM" id="MobiDB-lite"/>
    </source>
</evidence>
<dbReference type="WBParaSite" id="jg12441">
    <property type="protein sequence ID" value="jg12441"/>
    <property type="gene ID" value="jg12441"/>
</dbReference>
<proteinExistence type="predicted"/>
<evidence type="ECO:0000313" key="3">
    <source>
        <dbReference type="WBParaSite" id="jg12441"/>
    </source>
</evidence>
<name>A0A915CUR9_9BILA</name>
<accession>A0A915CUR9</accession>
<keyword evidence="2" id="KW-1185">Reference proteome</keyword>
<protein>
    <submittedName>
        <fullName evidence="3">Uncharacterized protein</fullName>
    </submittedName>
</protein>
<sequence>MQPLFLLLKAKELEAAKLQAQQQQEQALKQSKPVKGHLLKPPPKCWNYLGEKQELEKSFPSTSSTHFSPSSSQGVRASPVEQTKSSAAAVTLSTPPAVRANRARQKAFQPSSAMLEMFAGGASEEKLDDARKPVTKKKYRVYHNCTLELQQAGSLISEPGPEHFSEDTKASSSSSYSSEELSPTTIQQVEHLKGAVHSPPN</sequence>
<dbReference type="AlphaFoldDB" id="A0A915CUR9"/>
<feature type="region of interest" description="Disordered" evidence="1">
    <location>
        <begin position="57"/>
        <end position="89"/>
    </location>
</feature>
<organism evidence="2 3">
    <name type="scientific">Ditylenchus dipsaci</name>
    <dbReference type="NCBI Taxonomy" id="166011"/>
    <lineage>
        <taxon>Eukaryota</taxon>
        <taxon>Metazoa</taxon>
        <taxon>Ecdysozoa</taxon>
        <taxon>Nematoda</taxon>
        <taxon>Chromadorea</taxon>
        <taxon>Rhabditida</taxon>
        <taxon>Tylenchina</taxon>
        <taxon>Tylenchomorpha</taxon>
        <taxon>Sphaerularioidea</taxon>
        <taxon>Anguinidae</taxon>
        <taxon>Anguininae</taxon>
        <taxon>Ditylenchus</taxon>
    </lineage>
</organism>
<evidence type="ECO:0000313" key="2">
    <source>
        <dbReference type="Proteomes" id="UP000887574"/>
    </source>
</evidence>
<feature type="compositionally biased region" description="Basic and acidic residues" evidence="1">
    <location>
        <begin position="160"/>
        <end position="169"/>
    </location>
</feature>
<feature type="region of interest" description="Disordered" evidence="1">
    <location>
        <begin position="153"/>
        <end position="185"/>
    </location>
</feature>
<feature type="compositionally biased region" description="Low complexity" evidence="1">
    <location>
        <begin position="58"/>
        <end position="72"/>
    </location>
</feature>